<evidence type="ECO:0000313" key="6">
    <source>
        <dbReference type="EMBL" id="AAX96639.1"/>
    </source>
</evidence>
<evidence type="ECO:0000259" key="4">
    <source>
        <dbReference type="Pfam" id="PF12776"/>
    </source>
</evidence>
<proteinExistence type="predicted"/>
<sequence length="689" mass="77561">MGPVWPPSPRNPPTPIRTQDARGEGVRLVTREATACGARRRRGGALTLTATATTSHPTSALSATFSPLQTSRKILIVPAIPRIGEDEPPPSWDFVLTPKGLAREFLKPPNPNLVHPKIATNPRFFPFFKDCLGAIGGTHIPISIASEKAAPFRNRKSTLSINVMIVCDFDHKITYVSSGWEGSATDSRVLRSAMSKGFEVPPGKAYLVDGGEMEGDELWLDDQPDNIDPTDFVDLPSAMVGRGSPKLSMIPKGSPKFGRMLSAASTRMKTVSPQSILAKKTASSPKGNQVKQRAIWNAELEKSLVEILFEYKVNGCRGDNGWTTKGWNRMVKEFHAGNKCVSFTKNQVQEEGQLKRDYKMLKATFPKIKKFRNNKASFPLYDALGELYDGHLAEGKHNCTSFDSMEDEKPLRLVQELEDDSQEQDDVVLLEDQRNSREEETDVVLLGDQRNPRDKETQAEDSRIVTEEQRRQALIAKRRQKKKITRLFDIRALGLRLENGNRVENGMDKGGWDLDWLHLLLHKKVDTFDEGKQWKYMVQGRQGDRMDPRSAPLGSSGGRPPPLPDSLPPGRRARPPSCRPAAVARPSERWGGEGRGRIQRRKTKRWEEEEEEQEENEEKRTASRLPSQIRCRQAAARGRLRAAWPPWPDRLRGGEERGGGGSRGGRRRDGRRKKRNRKRMKRRGGRDGR</sequence>
<evidence type="ECO:0000313" key="7">
    <source>
        <dbReference type="Proteomes" id="UP000000763"/>
    </source>
</evidence>
<feature type="compositionally biased region" description="Low complexity" evidence="3">
    <location>
        <begin position="630"/>
        <end position="643"/>
    </location>
</feature>
<feature type="compositionally biased region" description="Basic and acidic residues" evidence="3">
    <location>
        <begin position="649"/>
        <end position="658"/>
    </location>
</feature>
<reference evidence="7" key="2">
    <citation type="journal article" date="2008" name="Nucleic Acids Res.">
        <title>The rice annotation project database (RAP-DB): 2008 update.</title>
        <authorList>
            <consortium name="The rice annotation project (RAP)"/>
        </authorList>
    </citation>
    <scope>GENOME REANNOTATION</scope>
    <source>
        <strain evidence="7">cv. Nipponbare</strain>
    </source>
</reference>
<dbReference type="Pfam" id="PF13359">
    <property type="entry name" value="DDE_Tnp_4"/>
    <property type="match status" value="1"/>
</dbReference>
<protein>
    <submittedName>
        <fullName evidence="6">Transposon protein, putative, CACTA, En/Spm sub-class</fullName>
    </submittedName>
</protein>
<evidence type="ECO:0000256" key="3">
    <source>
        <dbReference type="SAM" id="MobiDB-lite"/>
    </source>
</evidence>
<feature type="compositionally biased region" description="Pro residues" evidence="3">
    <location>
        <begin position="1"/>
        <end position="15"/>
    </location>
</feature>
<dbReference type="EMBL" id="AC135561">
    <property type="protein sequence ID" value="AAX96639.1"/>
    <property type="molecule type" value="Genomic_DNA"/>
</dbReference>
<evidence type="ECO:0000259" key="5">
    <source>
        <dbReference type="Pfam" id="PF13359"/>
    </source>
</evidence>
<comment type="cofactor">
    <cofactor evidence="1">
        <name>a divalent metal cation</name>
        <dbReference type="ChEBI" id="CHEBI:60240"/>
    </cofactor>
</comment>
<feature type="domain" description="DDE Tnp4" evidence="5">
    <location>
        <begin position="136"/>
        <end position="210"/>
    </location>
</feature>
<feature type="region of interest" description="Disordered" evidence="3">
    <location>
        <begin position="1"/>
        <end position="25"/>
    </location>
</feature>
<reference evidence="7" key="1">
    <citation type="journal article" date="2005" name="Nature">
        <title>The map-based sequence of the rice genome.</title>
        <authorList>
            <consortium name="International rice genome sequencing project (IRGSP)"/>
            <person name="Matsumoto T."/>
            <person name="Wu J."/>
            <person name="Kanamori H."/>
            <person name="Katayose Y."/>
            <person name="Fujisawa M."/>
            <person name="Namiki N."/>
            <person name="Mizuno H."/>
            <person name="Yamamoto K."/>
            <person name="Antonio B.A."/>
            <person name="Baba T."/>
            <person name="Sakata K."/>
            <person name="Nagamura Y."/>
            <person name="Aoki H."/>
            <person name="Arikawa K."/>
            <person name="Arita K."/>
            <person name="Bito T."/>
            <person name="Chiden Y."/>
            <person name="Fujitsuka N."/>
            <person name="Fukunaka R."/>
            <person name="Hamada M."/>
            <person name="Harada C."/>
            <person name="Hayashi A."/>
            <person name="Hijishita S."/>
            <person name="Honda M."/>
            <person name="Hosokawa S."/>
            <person name="Ichikawa Y."/>
            <person name="Idonuma A."/>
            <person name="Iijima M."/>
            <person name="Ikeda M."/>
            <person name="Ikeno M."/>
            <person name="Ito K."/>
            <person name="Ito S."/>
            <person name="Ito T."/>
            <person name="Ito Y."/>
            <person name="Ito Y."/>
            <person name="Iwabuchi A."/>
            <person name="Kamiya K."/>
            <person name="Karasawa W."/>
            <person name="Kurita K."/>
            <person name="Katagiri S."/>
            <person name="Kikuta A."/>
            <person name="Kobayashi H."/>
            <person name="Kobayashi N."/>
            <person name="Machita K."/>
            <person name="Maehara T."/>
            <person name="Masukawa M."/>
            <person name="Mizubayashi T."/>
            <person name="Mukai Y."/>
            <person name="Nagasaki H."/>
            <person name="Nagata Y."/>
            <person name="Naito S."/>
            <person name="Nakashima M."/>
            <person name="Nakama Y."/>
            <person name="Nakamichi Y."/>
            <person name="Nakamura M."/>
            <person name="Meguro A."/>
            <person name="Negishi M."/>
            <person name="Ohta I."/>
            <person name="Ohta T."/>
            <person name="Okamoto M."/>
            <person name="Ono N."/>
            <person name="Saji S."/>
            <person name="Sakaguchi M."/>
            <person name="Sakai K."/>
            <person name="Shibata M."/>
            <person name="Shimokawa T."/>
            <person name="Song J."/>
            <person name="Takazaki Y."/>
            <person name="Terasawa K."/>
            <person name="Tsugane M."/>
            <person name="Tsuji K."/>
            <person name="Ueda S."/>
            <person name="Waki K."/>
            <person name="Yamagata H."/>
            <person name="Yamamoto M."/>
            <person name="Yamamoto S."/>
            <person name="Yamane H."/>
            <person name="Yoshiki S."/>
            <person name="Yoshihara R."/>
            <person name="Yukawa K."/>
            <person name="Zhong H."/>
            <person name="Yano M."/>
            <person name="Yuan Q."/>
            <person name="Ouyang S."/>
            <person name="Liu J."/>
            <person name="Jones K.M."/>
            <person name="Gansberger K."/>
            <person name="Moffat K."/>
            <person name="Hill J."/>
            <person name="Bera J."/>
            <person name="Fadrosh D."/>
            <person name="Jin S."/>
            <person name="Johri S."/>
            <person name="Kim M."/>
            <person name="Overton L."/>
            <person name="Reardon M."/>
            <person name="Tsitrin T."/>
            <person name="Vuong H."/>
            <person name="Weaver B."/>
            <person name="Ciecko A."/>
            <person name="Tallon L."/>
            <person name="Jackson J."/>
            <person name="Pai G."/>
            <person name="Aken S.V."/>
            <person name="Utterback T."/>
            <person name="Reidmuller S."/>
            <person name="Feldblyum T."/>
            <person name="Hsiao J."/>
            <person name="Zismann V."/>
            <person name="Iobst S."/>
            <person name="de Vazeille A.R."/>
            <person name="Buell C.R."/>
            <person name="Ying K."/>
            <person name="Li Y."/>
            <person name="Lu T."/>
            <person name="Huang Y."/>
            <person name="Zhao Q."/>
            <person name="Feng Q."/>
            <person name="Zhang L."/>
            <person name="Zhu J."/>
            <person name="Weng Q."/>
            <person name="Mu J."/>
            <person name="Lu Y."/>
            <person name="Fan D."/>
            <person name="Liu Y."/>
            <person name="Guan J."/>
            <person name="Zhang Y."/>
            <person name="Yu S."/>
            <person name="Liu X."/>
            <person name="Zhang Y."/>
            <person name="Hong G."/>
            <person name="Han B."/>
            <person name="Choisne N."/>
            <person name="Demange N."/>
            <person name="Orjeda G."/>
            <person name="Samain S."/>
            <person name="Cattolico L."/>
            <person name="Pelletier E."/>
            <person name="Couloux A."/>
            <person name="Segurens B."/>
            <person name="Wincker P."/>
            <person name="D'Hont A."/>
            <person name="Scarpelli C."/>
            <person name="Weissenbach J."/>
            <person name="Salanoubat M."/>
            <person name="Quetier F."/>
            <person name="Yu Y."/>
            <person name="Kim H.R."/>
            <person name="Rambo T."/>
            <person name="Currie J."/>
            <person name="Collura K."/>
            <person name="Luo M."/>
            <person name="Yang T."/>
            <person name="Ammiraju J.S.S."/>
            <person name="Engler F."/>
            <person name="Soderlund C."/>
            <person name="Wing R.A."/>
            <person name="Palmer L.E."/>
            <person name="de la Bastide M."/>
            <person name="Spiegel L."/>
            <person name="Nascimento L."/>
            <person name="Zutavern T."/>
            <person name="O'Shaughnessy A."/>
            <person name="Dike S."/>
            <person name="Dedhia N."/>
            <person name="Preston R."/>
            <person name="Balija V."/>
            <person name="McCombie W.R."/>
            <person name="Chow T."/>
            <person name="Chen H."/>
            <person name="Chung M."/>
            <person name="Chen C."/>
            <person name="Shaw J."/>
            <person name="Wu H."/>
            <person name="Hsiao K."/>
            <person name="Chao Y."/>
            <person name="Chu M."/>
            <person name="Cheng C."/>
            <person name="Hour A."/>
            <person name="Lee P."/>
            <person name="Lin S."/>
            <person name="Lin Y."/>
            <person name="Liou J."/>
            <person name="Liu S."/>
            <person name="Hsing Y."/>
            <person name="Raghuvanshi S."/>
            <person name="Mohanty A."/>
            <person name="Bharti A.K."/>
            <person name="Gaur A."/>
            <person name="Gupta V."/>
            <person name="Kumar D."/>
            <person name="Ravi V."/>
            <person name="Vij S."/>
            <person name="Kapur A."/>
            <person name="Khurana P."/>
            <person name="Khurana P."/>
            <person name="Khurana J.P."/>
            <person name="Tyagi A.K."/>
            <person name="Gaikwad K."/>
            <person name="Singh A."/>
            <person name="Dalal V."/>
            <person name="Srivastava S."/>
            <person name="Dixit A."/>
            <person name="Pal A.K."/>
            <person name="Ghazi I.A."/>
            <person name="Yadav M."/>
            <person name="Pandit A."/>
            <person name="Bhargava A."/>
            <person name="Sureshbabu K."/>
            <person name="Batra K."/>
            <person name="Sharma T.R."/>
            <person name="Mohapatra T."/>
            <person name="Singh N.K."/>
            <person name="Messing J."/>
            <person name="Nelson A.B."/>
            <person name="Fuks G."/>
            <person name="Kavchok S."/>
            <person name="Keizer G."/>
            <person name="Linton E."/>
            <person name="Llaca V."/>
            <person name="Song R."/>
            <person name="Tanyolac B."/>
            <person name="Young S."/>
            <person name="Ho-Il K."/>
            <person name="Hahn J.H."/>
            <person name="Sangsakoo G."/>
            <person name="Vanavichit A."/>
            <person name="de Mattos Luiz.A.T."/>
            <person name="Zimmer P.D."/>
            <person name="Malone G."/>
            <person name="Dellagostin O."/>
            <person name="de Oliveira A.C."/>
            <person name="Bevan M."/>
            <person name="Bancroft I."/>
            <person name="Minx P."/>
            <person name="Cordum H."/>
            <person name="Wilson R."/>
            <person name="Cheng Z."/>
            <person name="Jin W."/>
            <person name="Jiang J."/>
            <person name="Leong S.A."/>
            <person name="Iwama H."/>
            <person name="Gojobori T."/>
            <person name="Itoh T."/>
            <person name="Niimura Y."/>
            <person name="Fujii Y."/>
            <person name="Habara T."/>
            <person name="Sakai H."/>
            <person name="Sato Y."/>
            <person name="Wilson G."/>
            <person name="Kumar K."/>
            <person name="McCouch S."/>
            <person name="Juretic N."/>
            <person name="Hoen D."/>
            <person name="Wright S."/>
            <person name="Bruskiewich R."/>
            <person name="Bureau T."/>
            <person name="Miyao A."/>
            <person name="Hirochika H."/>
            <person name="Nishikawa T."/>
            <person name="Kadowaki K."/>
            <person name="Sugiura M."/>
            <person name="Burr B."/>
            <person name="Sasaki T."/>
        </authorList>
    </citation>
    <scope>NUCLEOTIDE SEQUENCE [LARGE SCALE GENOMIC DNA]</scope>
    <source>
        <strain evidence="7">cv. Nipponbare</strain>
    </source>
</reference>
<feature type="compositionally biased region" description="Basic residues" evidence="3">
    <location>
        <begin position="664"/>
        <end position="689"/>
    </location>
</feature>
<feature type="compositionally biased region" description="Basic and acidic residues" evidence="3">
    <location>
        <begin position="586"/>
        <end position="596"/>
    </location>
</feature>
<feature type="compositionally biased region" description="Basic and acidic residues" evidence="3">
    <location>
        <begin position="450"/>
        <end position="465"/>
    </location>
</feature>
<name>Q53MW6_ORYSJ</name>
<feature type="domain" description="Myb/SANT-like" evidence="4">
    <location>
        <begin position="296"/>
        <end position="364"/>
    </location>
</feature>
<dbReference type="Pfam" id="PF12776">
    <property type="entry name" value="Myb_DNA-bind_3"/>
    <property type="match status" value="1"/>
</dbReference>
<keyword evidence="2" id="KW-0479">Metal-binding</keyword>
<dbReference type="InterPro" id="IPR024752">
    <property type="entry name" value="Myb/SANT-like_dom"/>
</dbReference>
<dbReference type="PANTHER" id="PTHR46934:SF14">
    <property type="entry name" value="OS11G0427500 PROTEIN"/>
    <property type="match status" value="1"/>
</dbReference>
<feature type="region of interest" description="Disordered" evidence="3">
    <location>
        <begin position="430"/>
        <end position="465"/>
    </location>
</feature>
<dbReference type="GO" id="GO:0046872">
    <property type="term" value="F:metal ion binding"/>
    <property type="evidence" value="ECO:0007669"/>
    <property type="project" value="UniProtKB-KW"/>
</dbReference>
<dbReference type="Proteomes" id="UP000000763">
    <property type="component" value="Chromosome 11"/>
</dbReference>
<dbReference type="AlphaFoldDB" id="Q53MW6"/>
<dbReference type="InterPro" id="IPR027806">
    <property type="entry name" value="HARBI1_dom"/>
</dbReference>
<gene>
    <name evidence="6" type="ordered locus">LOC_Os11g24050</name>
</gene>
<accession>Q53MW6</accession>
<evidence type="ECO:0000256" key="1">
    <source>
        <dbReference type="ARBA" id="ARBA00001968"/>
    </source>
</evidence>
<organism evidence="6 7">
    <name type="scientific">Oryza sativa subsp. japonica</name>
    <name type="common">Rice</name>
    <dbReference type="NCBI Taxonomy" id="39947"/>
    <lineage>
        <taxon>Eukaryota</taxon>
        <taxon>Viridiplantae</taxon>
        <taxon>Streptophyta</taxon>
        <taxon>Embryophyta</taxon>
        <taxon>Tracheophyta</taxon>
        <taxon>Spermatophyta</taxon>
        <taxon>Magnoliopsida</taxon>
        <taxon>Liliopsida</taxon>
        <taxon>Poales</taxon>
        <taxon>Poaceae</taxon>
        <taxon>BOP clade</taxon>
        <taxon>Oryzoideae</taxon>
        <taxon>Oryzeae</taxon>
        <taxon>Oryzinae</taxon>
        <taxon>Oryza</taxon>
        <taxon>Oryza sativa</taxon>
    </lineage>
</organism>
<dbReference type="PANTHER" id="PTHR46934">
    <property type="entry name" value="MYB_DNA-BIND_3 DOMAIN-CONTAINING PROTEIN-RELATED"/>
    <property type="match status" value="1"/>
</dbReference>
<evidence type="ECO:0000256" key="2">
    <source>
        <dbReference type="ARBA" id="ARBA00022723"/>
    </source>
</evidence>
<feature type="compositionally biased region" description="Low complexity" evidence="3">
    <location>
        <begin position="575"/>
        <end position="585"/>
    </location>
</feature>
<feature type="region of interest" description="Disordered" evidence="3">
    <location>
        <begin position="539"/>
        <end position="689"/>
    </location>
</feature>